<keyword evidence="2" id="KW-1185">Reference proteome</keyword>
<name>A0A7W9TX24_9BURK</name>
<dbReference type="Proteomes" id="UP000571554">
    <property type="component" value="Unassembled WGS sequence"/>
</dbReference>
<dbReference type="EMBL" id="JACHBW010000007">
    <property type="protein sequence ID" value="MBB6102982.1"/>
    <property type="molecule type" value="Genomic_DNA"/>
</dbReference>
<proteinExistence type="predicted"/>
<sequence length="32" mass="3179">MSATKHAAEAMSGLALRGASNKGSAFARDDGV</sequence>
<comment type="caution">
    <text evidence="1">The sequence shown here is derived from an EMBL/GenBank/DDBJ whole genome shotgun (WGS) entry which is preliminary data.</text>
</comment>
<evidence type="ECO:0000313" key="1">
    <source>
        <dbReference type="EMBL" id="MBB6102982.1"/>
    </source>
</evidence>
<organism evidence="1 2">
    <name type="scientific">Paraburkholderia bannensis</name>
    <dbReference type="NCBI Taxonomy" id="765414"/>
    <lineage>
        <taxon>Bacteria</taxon>
        <taxon>Pseudomonadati</taxon>
        <taxon>Pseudomonadota</taxon>
        <taxon>Betaproteobacteria</taxon>
        <taxon>Burkholderiales</taxon>
        <taxon>Burkholderiaceae</taxon>
        <taxon>Paraburkholderia</taxon>
    </lineage>
</organism>
<dbReference type="AlphaFoldDB" id="A0A7W9TX24"/>
<evidence type="ECO:0000313" key="2">
    <source>
        <dbReference type="Proteomes" id="UP000571554"/>
    </source>
</evidence>
<reference evidence="1 2" key="1">
    <citation type="submission" date="2020-08" db="EMBL/GenBank/DDBJ databases">
        <title>Above-ground endophytic microbial communities from plants in different locations in the United States.</title>
        <authorList>
            <person name="Frank C."/>
        </authorList>
    </citation>
    <scope>NUCLEOTIDE SEQUENCE [LARGE SCALE GENOMIC DNA]</scope>
    <source>
        <strain evidence="1 2">WP4_2_2</strain>
    </source>
</reference>
<gene>
    <name evidence="1" type="ORF">F4827_002835</name>
</gene>
<protein>
    <submittedName>
        <fullName evidence="1">Uncharacterized protein</fullName>
    </submittedName>
</protein>
<accession>A0A7W9TX24</accession>